<comment type="caution">
    <text evidence="1">The sequence shown here is derived from an EMBL/GenBank/DDBJ whole genome shotgun (WGS) entry which is preliminary data.</text>
</comment>
<dbReference type="InterPro" id="IPR011990">
    <property type="entry name" value="TPR-like_helical_dom_sf"/>
</dbReference>
<dbReference type="InterPro" id="IPR041662">
    <property type="entry name" value="SusD-like_2"/>
</dbReference>
<reference evidence="2 4" key="2">
    <citation type="submission" date="2019-07" db="EMBL/GenBank/DDBJ databases">
        <title>Draft genome of two Muricauda strains isolated from deep sea.</title>
        <authorList>
            <person name="Sun C."/>
        </authorList>
    </citation>
    <scope>NUCLEOTIDE SEQUENCE [LARGE SCALE GENOMIC DNA]</scope>
    <source>
        <strain evidence="2 4">72</strain>
    </source>
</reference>
<accession>A0A3A1NMI3</accession>
<evidence type="ECO:0000313" key="2">
    <source>
        <dbReference type="EMBL" id="TXJ94122.1"/>
    </source>
</evidence>
<dbReference type="OrthoDB" id="725917at2"/>
<dbReference type="SUPFAM" id="SSF48452">
    <property type="entry name" value="TPR-like"/>
    <property type="match status" value="1"/>
</dbReference>
<evidence type="ECO:0000313" key="1">
    <source>
        <dbReference type="EMBL" id="RIV44206.1"/>
    </source>
</evidence>
<proteinExistence type="predicted"/>
<dbReference type="Pfam" id="PF12771">
    <property type="entry name" value="SusD-like_2"/>
    <property type="match status" value="1"/>
</dbReference>
<dbReference type="Proteomes" id="UP000321621">
    <property type="component" value="Unassembled WGS sequence"/>
</dbReference>
<protein>
    <submittedName>
        <fullName evidence="1">SusD/RagB family nutrient-binding outer membrane lipoprotein</fullName>
    </submittedName>
</protein>
<dbReference type="Gene3D" id="1.25.40.390">
    <property type="match status" value="1"/>
</dbReference>
<keyword evidence="1" id="KW-0449">Lipoprotein</keyword>
<reference evidence="1 3" key="1">
    <citation type="submission" date="2018-08" db="EMBL/GenBank/DDBJ databases">
        <title>Proposal of Muricauda 72 sp.nov. and Muricauda NH166 sp.nov., isolated from seawater.</title>
        <authorList>
            <person name="Cheng H."/>
            <person name="Wu Y.-H."/>
            <person name="Guo L.-L."/>
            <person name="Xu X.-W."/>
        </authorList>
    </citation>
    <scope>NUCLEOTIDE SEQUENCE [LARGE SCALE GENOMIC DNA]</scope>
    <source>
        <strain evidence="1 3">72</strain>
    </source>
</reference>
<name>A0A3A1NMI3_9FLAO</name>
<dbReference type="EMBL" id="VNWK01000026">
    <property type="protein sequence ID" value="TXJ94122.1"/>
    <property type="molecule type" value="Genomic_DNA"/>
</dbReference>
<keyword evidence="4" id="KW-1185">Reference proteome</keyword>
<sequence length="499" mass="55563">MKNIYNSIRNGFILLVAITGTSCSDSFFDVNENPNDPPVSTPGLTLPVAQNTFASLNGTTMTYLGNMVMYNWATPSNWSANGQLFRYQFTNSFNNSVFTTPYGSIFKDLTYIQGYEDPTGAVDYTAYKVIAQVIKGFQYQYLVDLYGDVPFTEANKRAENTTPKYDDSETIYKSVIDSLTIYSEKALNLSEIAENPEGSDIIFGGNMEQWVQFANTIKLRMLVRLSNTGQDAYIKQQLDLINNNGAGFITEDVVANPGYSKDTNKQSPFWNYAGYNTSDAEQDRHDYTVASDYTIDYLTTTNDPRIGYLYSASENGGEFKGVWQSTALPGEGFTSGDLSKIGVGLLKSFDQDQPIMLLSEALFLQAEAIVRGYLPGGSGEAQDLYEKAITASFDYLGVVENPSDYYNQDIPNVSWNASTDKIQAIIVQKWIALNGTSSIESWMEWVRTGFPNNLPTPDDSDGVRPVRLLYPTSEYSTNGDNVPPSSINDAFTKYPFWKQ</sequence>
<dbReference type="PROSITE" id="PS51257">
    <property type="entry name" value="PROKAR_LIPOPROTEIN"/>
    <property type="match status" value="1"/>
</dbReference>
<organism evidence="1 3">
    <name type="scientific">Flagellimonas pelagia</name>
    <dbReference type="NCBI Taxonomy" id="2306998"/>
    <lineage>
        <taxon>Bacteria</taxon>
        <taxon>Pseudomonadati</taxon>
        <taxon>Bacteroidota</taxon>
        <taxon>Flavobacteriia</taxon>
        <taxon>Flavobacteriales</taxon>
        <taxon>Flavobacteriaceae</taxon>
        <taxon>Flagellimonas</taxon>
    </lineage>
</organism>
<gene>
    <name evidence="1" type="ORF">D2V05_12040</name>
    <name evidence="2" type="ORF">FQ017_11930</name>
</gene>
<dbReference type="AlphaFoldDB" id="A0A3A1NMI3"/>
<dbReference type="Proteomes" id="UP000266691">
    <property type="component" value="Unassembled WGS sequence"/>
</dbReference>
<dbReference type="RefSeq" id="WP_119647896.1">
    <property type="nucleotide sequence ID" value="NZ_QXFI01000026.1"/>
</dbReference>
<evidence type="ECO:0000313" key="4">
    <source>
        <dbReference type="Proteomes" id="UP000321621"/>
    </source>
</evidence>
<evidence type="ECO:0000313" key="3">
    <source>
        <dbReference type="Proteomes" id="UP000266691"/>
    </source>
</evidence>
<dbReference type="EMBL" id="QXFI01000026">
    <property type="protein sequence ID" value="RIV44206.1"/>
    <property type="molecule type" value="Genomic_DNA"/>
</dbReference>